<evidence type="ECO:0000313" key="1">
    <source>
        <dbReference type="EMBL" id="GAI04240.1"/>
    </source>
</evidence>
<organism evidence="1">
    <name type="scientific">marine sediment metagenome</name>
    <dbReference type="NCBI Taxonomy" id="412755"/>
    <lineage>
        <taxon>unclassified sequences</taxon>
        <taxon>metagenomes</taxon>
        <taxon>ecological metagenomes</taxon>
    </lineage>
</organism>
<sequence length="52" mass="5526">MTDNIEDPSSAGFRSKPAVGGLDALVARVGKVRRWLVTLAVLKVAALCLIFV</sequence>
<feature type="non-terminal residue" evidence="1">
    <location>
        <position position="52"/>
    </location>
</feature>
<protein>
    <submittedName>
        <fullName evidence="1">Uncharacterized protein</fullName>
    </submittedName>
</protein>
<gene>
    <name evidence="1" type="ORF">S06H3_23080</name>
</gene>
<comment type="caution">
    <text evidence="1">The sequence shown here is derived from an EMBL/GenBank/DDBJ whole genome shotgun (WGS) entry which is preliminary data.</text>
</comment>
<name>X1LPB3_9ZZZZ</name>
<proteinExistence type="predicted"/>
<dbReference type="EMBL" id="BARV01012471">
    <property type="protein sequence ID" value="GAI04240.1"/>
    <property type="molecule type" value="Genomic_DNA"/>
</dbReference>
<accession>X1LPB3</accession>
<dbReference type="AlphaFoldDB" id="X1LPB3"/>
<reference evidence="1" key="1">
    <citation type="journal article" date="2014" name="Front. Microbiol.">
        <title>High frequency of phylogenetically diverse reductive dehalogenase-homologous genes in deep subseafloor sedimentary metagenomes.</title>
        <authorList>
            <person name="Kawai M."/>
            <person name="Futagami T."/>
            <person name="Toyoda A."/>
            <person name="Takaki Y."/>
            <person name="Nishi S."/>
            <person name="Hori S."/>
            <person name="Arai W."/>
            <person name="Tsubouchi T."/>
            <person name="Morono Y."/>
            <person name="Uchiyama I."/>
            <person name="Ito T."/>
            <person name="Fujiyama A."/>
            <person name="Inagaki F."/>
            <person name="Takami H."/>
        </authorList>
    </citation>
    <scope>NUCLEOTIDE SEQUENCE</scope>
    <source>
        <strain evidence="1">Expedition CK06-06</strain>
    </source>
</reference>